<dbReference type="CDD" id="cd10567">
    <property type="entry name" value="SWIB-MDM2_like"/>
    <property type="match status" value="1"/>
</dbReference>
<accession>A0ABQ8B7S3</accession>
<feature type="compositionally biased region" description="Low complexity" evidence="1">
    <location>
        <begin position="1042"/>
        <end position="1052"/>
    </location>
</feature>
<dbReference type="Proteomes" id="UP000824890">
    <property type="component" value="Unassembled WGS sequence"/>
</dbReference>
<dbReference type="InterPro" id="IPR003121">
    <property type="entry name" value="SWIB_MDM2_domain"/>
</dbReference>
<dbReference type="SUPFAM" id="SSF48371">
    <property type="entry name" value="ARM repeat"/>
    <property type="match status" value="1"/>
</dbReference>
<reference evidence="3 4" key="1">
    <citation type="submission" date="2021-05" db="EMBL/GenBank/DDBJ databases">
        <title>Genome Assembly of Synthetic Allotetraploid Brassica napus Reveals Homoeologous Exchanges between Subgenomes.</title>
        <authorList>
            <person name="Davis J.T."/>
        </authorList>
    </citation>
    <scope>NUCLEOTIDE SEQUENCE [LARGE SCALE GENOMIC DNA]</scope>
    <source>
        <strain evidence="4">cv. Da-Ae</strain>
        <tissue evidence="3">Seedling</tissue>
    </source>
</reference>
<keyword evidence="4" id="KW-1185">Reference proteome</keyword>
<dbReference type="SMART" id="SM00151">
    <property type="entry name" value="SWIB"/>
    <property type="match status" value="1"/>
</dbReference>
<dbReference type="SUPFAM" id="SSF47592">
    <property type="entry name" value="SWIB/MDM2 domain"/>
    <property type="match status" value="1"/>
</dbReference>
<feature type="compositionally biased region" description="Polar residues" evidence="1">
    <location>
        <begin position="909"/>
        <end position="920"/>
    </location>
</feature>
<feature type="compositionally biased region" description="Pro residues" evidence="1">
    <location>
        <begin position="188"/>
        <end position="201"/>
    </location>
</feature>
<evidence type="ECO:0000313" key="3">
    <source>
        <dbReference type="EMBL" id="KAH0900827.1"/>
    </source>
</evidence>
<dbReference type="InterPro" id="IPR029058">
    <property type="entry name" value="AB_hydrolase_fold"/>
</dbReference>
<organism evidence="3 4">
    <name type="scientific">Brassica napus</name>
    <name type="common">Rape</name>
    <dbReference type="NCBI Taxonomy" id="3708"/>
    <lineage>
        <taxon>Eukaryota</taxon>
        <taxon>Viridiplantae</taxon>
        <taxon>Streptophyta</taxon>
        <taxon>Embryophyta</taxon>
        <taxon>Tracheophyta</taxon>
        <taxon>Spermatophyta</taxon>
        <taxon>Magnoliopsida</taxon>
        <taxon>eudicotyledons</taxon>
        <taxon>Gunneridae</taxon>
        <taxon>Pentapetalae</taxon>
        <taxon>rosids</taxon>
        <taxon>malvids</taxon>
        <taxon>Brassicales</taxon>
        <taxon>Brassicaceae</taxon>
        <taxon>Brassiceae</taxon>
        <taxon>Brassica</taxon>
    </lineage>
</organism>
<dbReference type="InterPro" id="IPR019835">
    <property type="entry name" value="SWIB_domain"/>
</dbReference>
<gene>
    <name evidence="3" type="ORF">HID58_040330</name>
</gene>
<dbReference type="Pfam" id="PF02201">
    <property type="entry name" value="SWIB"/>
    <property type="match status" value="1"/>
</dbReference>
<dbReference type="Gene3D" id="1.25.10.10">
    <property type="entry name" value="Leucine-rich Repeat Variant"/>
    <property type="match status" value="1"/>
</dbReference>
<comment type="caution">
    <text evidence="3">The sequence shown here is derived from an EMBL/GenBank/DDBJ whole genome shotgun (WGS) entry which is preliminary data.</text>
</comment>
<feature type="region of interest" description="Disordered" evidence="1">
    <location>
        <begin position="1035"/>
        <end position="1059"/>
    </location>
</feature>
<dbReference type="PANTHER" id="PTHR48202">
    <property type="entry name" value="ALPHA/BETA-HYDROLASES SUPERFAMILY PROTEIN"/>
    <property type="match status" value="1"/>
</dbReference>
<dbReference type="InterPro" id="IPR036885">
    <property type="entry name" value="SWIB_MDM2_dom_sf"/>
</dbReference>
<dbReference type="PROSITE" id="PS51925">
    <property type="entry name" value="SWIB_MDM2"/>
    <property type="match status" value="1"/>
</dbReference>
<sequence length="1363" mass="148724">MALSTGIFSTFLCVKTAPLRSSPFPRVSSQPANLRMVRAVTSATAASSEPSATKTREPRGIMKPRPVSPEMQDVVGEPVIPRTQALKRIWAYIKEHDLQDPQDKKVIVCDEKLKKIFAGKDRVGFLEIAKLIGLENFNSEKNARREEKEKKMFRLRYNLLRSCNRRLFHRLPRTFSSSTTDSPLNLKPSPPNHPSRCPPPSTHNLSQPSSFSKKKSVLALSAAALSTAIAYAAVYTPDHGGNSRVYDSIERWVQKSGTSLRRVVHHARQTGVAASVLWQSLRSVLSSANHEVRAGFELRVAALLADIASANAARRSALVGAGGGAVVDWLLETVAIPGDRIGAQDEAARALAYLIADPTVRKEALGRPDAVPKLLKFIFSCQPKNKKHSRRSSFDISDSLKGRSMLVTAIMDIVTSNCDTVEKTSFKSSLPGNAKMRDIAAAIQVIEEGGMYFDETEEDDDSDDGNSGIKGIGIKILEGTTVLGLSRTSGLAPLGGVNTNADEEVPKTFALISKHDNSSQASLSSAVIPGLWDDLHCQHVAVPFAVWALANWAMASDTNRSHIQELDRDGQVVMTALMAPERTVKWHGSLVARLLLEDPYLPLNDSVSDWSSSLLATISHASKTEDIPLAQVALSAFLVSVDRSDEARKMVMEKGLHLMRDSARKTKKHKVVQEGLSKALELLCAGEMHLSLEESQKWSGILLSWVLGKVASDTVQSSARRILSSTFEDYGPHSIPISQGWLTLIMNEILNYSKTLSAKGAANPPKTEKPKVDLSKIASATLSTNQLAGAVVNLAMAQLGTVPDSINSVPLADLLLSEPFAVPIKNLKKDNPPKFNAAESALATLKSIKSLTEVCVEDSICQNKIVDFGILCLLRRFLLSDDYEKLGAIEAYDASRSLEARERAPDSGGESSITDLQDPSSVKVPASAHIRRHAARLLTILSLLPQVQKVILADETWCKWLDDCARGRISGCNDPKTQSYARASLLNIYCNQQGDSGSGNGGSSKPDISNMNTNCPRYGDMIFLINPGLAHWKCPEKEQQSGKKNGSSSEGEATNAADTVRDHVVDASDLSSSMDPSSSGSRVHDPEFDVIFLHGLRGGPFKTWRISEDKSSTKSGLVEKIDQEAGKLGTFWPSEWLSNDFPQARLFTLKYKTNLTEWSGASLPLQEVSSMILEKLVSAGIGDRPVVFVTHSMGGLVVKQILHKAKEEKLDKLVKNTAGVIFYSCPHFGSKLADMPWRMGLVLRPAPSIGELRSGSPRLVELNDLLRQLHKKGIVEVLSFCETKVTPIVEGYGGWAFRMEIVPIESAYPGFGELVVLESTDHINSCKPLSRSDPSYTEALQFLRKLSSQRSRSNVKPEAGMHD</sequence>
<evidence type="ECO:0000313" key="4">
    <source>
        <dbReference type="Proteomes" id="UP000824890"/>
    </source>
</evidence>
<name>A0ABQ8B7S3_BRANA</name>
<feature type="region of interest" description="Disordered" evidence="1">
    <location>
        <begin position="41"/>
        <end position="68"/>
    </location>
</feature>
<feature type="compositionally biased region" description="Polar residues" evidence="1">
    <location>
        <begin position="174"/>
        <end position="183"/>
    </location>
</feature>
<evidence type="ECO:0000259" key="2">
    <source>
        <dbReference type="PROSITE" id="PS51925"/>
    </source>
</evidence>
<dbReference type="EMBL" id="JAGKQM010000011">
    <property type="protein sequence ID" value="KAH0900827.1"/>
    <property type="molecule type" value="Genomic_DNA"/>
</dbReference>
<dbReference type="Gene3D" id="1.10.245.10">
    <property type="entry name" value="SWIB/MDM2 domain"/>
    <property type="match status" value="1"/>
</dbReference>
<dbReference type="PANTHER" id="PTHR48202:SF1">
    <property type="entry name" value="ALPHA_BETA-HYDROLASES SUPERFAMILY PROTEIN"/>
    <property type="match status" value="1"/>
</dbReference>
<evidence type="ECO:0000256" key="1">
    <source>
        <dbReference type="SAM" id="MobiDB-lite"/>
    </source>
</evidence>
<dbReference type="Gene3D" id="3.40.50.1820">
    <property type="entry name" value="alpha/beta hydrolase"/>
    <property type="match status" value="1"/>
</dbReference>
<feature type="region of interest" description="Disordered" evidence="1">
    <location>
        <begin position="900"/>
        <end position="920"/>
    </location>
</feature>
<protein>
    <recommendedName>
        <fullName evidence="2">DM2 domain-containing protein</fullName>
    </recommendedName>
</protein>
<proteinExistence type="predicted"/>
<dbReference type="InterPro" id="IPR016024">
    <property type="entry name" value="ARM-type_fold"/>
</dbReference>
<feature type="compositionally biased region" description="Low complexity" evidence="1">
    <location>
        <begin position="41"/>
        <end position="53"/>
    </location>
</feature>
<dbReference type="InterPro" id="IPR011989">
    <property type="entry name" value="ARM-like"/>
</dbReference>
<dbReference type="SUPFAM" id="SSF53474">
    <property type="entry name" value="alpha/beta-Hydrolases"/>
    <property type="match status" value="1"/>
</dbReference>
<feature type="region of interest" description="Disordered" evidence="1">
    <location>
        <begin position="174"/>
        <end position="209"/>
    </location>
</feature>
<feature type="domain" description="DM2" evidence="2">
    <location>
        <begin position="60"/>
        <end position="138"/>
    </location>
</feature>